<feature type="region of interest" description="Disordered" evidence="1">
    <location>
        <begin position="45"/>
        <end position="64"/>
    </location>
</feature>
<evidence type="ECO:0000256" key="1">
    <source>
        <dbReference type="SAM" id="MobiDB-lite"/>
    </source>
</evidence>
<reference evidence="2" key="1">
    <citation type="journal article" date="2023" name="IScience">
        <title>Live-bearing cockroach genome reveals convergent evolutionary mechanisms linked to viviparity in insects and beyond.</title>
        <authorList>
            <person name="Fouks B."/>
            <person name="Harrison M.C."/>
            <person name="Mikhailova A.A."/>
            <person name="Marchal E."/>
            <person name="English S."/>
            <person name="Carruthers M."/>
            <person name="Jennings E.C."/>
            <person name="Chiamaka E.L."/>
            <person name="Frigard R.A."/>
            <person name="Pippel M."/>
            <person name="Attardo G.M."/>
            <person name="Benoit J.B."/>
            <person name="Bornberg-Bauer E."/>
            <person name="Tobe S.S."/>
        </authorList>
    </citation>
    <scope>NUCLEOTIDE SEQUENCE</scope>
    <source>
        <strain evidence="2">Stay&amp;Tobe</strain>
    </source>
</reference>
<dbReference type="Proteomes" id="UP001233999">
    <property type="component" value="Unassembled WGS sequence"/>
</dbReference>
<evidence type="ECO:0000313" key="3">
    <source>
        <dbReference type="Proteomes" id="UP001233999"/>
    </source>
</evidence>
<proteinExistence type="predicted"/>
<organism evidence="2 3">
    <name type="scientific">Diploptera punctata</name>
    <name type="common">Pacific beetle cockroach</name>
    <dbReference type="NCBI Taxonomy" id="6984"/>
    <lineage>
        <taxon>Eukaryota</taxon>
        <taxon>Metazoa</taxon>
        <taxon>Ecdysozoa</taxon>
        <taxon>Arthropoda</taxon>
        <taxon>Hexapoda</taxon>
        <taxon>Insecta</taxon>
        <taxon>Pterygota</taxon>
        <taxon>Neoptera</taxon>
        <taxon>Polyneoptera</taxon>
        <taxon>Dictyoptera</taxon>
        <taxon>Blattodea</taxon>
        <taxon>Blaberoidea</taxon>
        <taxon>Blaberidae</taxon>
        <taxon>Diplopterinae</taxon>
        <taxon>Diploptera</taxon>
    </lineage>
</organism>
<evidence type="ECO:0000313" key="2">
    <source>
        <dbReference type="EMBL" id="KAJ9585015.1"/>
    </source>
</evidence>
<protein>
    <submittedName>
        <fullName evidence="2">Uncharacterized protein</fullName>
    </submittedName>
</protein>
<comment type="caution">
    <text evidence="2">The sequence shown here is derived from an EMBL/GenBank/DDBJ whole genome shotgun (WGS) entry which is preliminary data.</text>
</comment>
<dbReference type="AlphaFoldDB" id="A0AAD7ZR14"/>
<feature type="non-terminal residue" evidence="2">
    <location>
        <position position="1"/>
    </location>
</feature>
<sequence>VNLENIEDLIFGDNSDVSDLSELSDDDDDDVVETSLVHVPYTNREPEEVEVSAEEENPACEEDSNEITEYEGIWKRNNIFEPLPPAPLPDHVPETEMIDPISRYFRYVGNRHITEEGRKRCP</sequence>
<keyword evidence="3" id="KW-1185">Reference proteome</keyword>
<reference evidence="2" key="2">
    <citation type="submission" date="2023-05" db="EMBL/GenBank/DDBJ databases">
        <authorList>
            <person name="Fouks B."/>
        </authorList>
    </citation>
    <scope>NUCLEOTIDE SEQUENCE</scope>
    <source>
        <strain evidence="2">Stay&amp;Tobe</strain>
        <tissue evidence="2">Testes</tissue>
    </source>
</reference>
<dbReference type="EMBL" id="JASPKZ010007320">
    <property type="protein sequence ID" value="KAJ9585015.1"/>
    <property type="molecule type" value="Genomic_DNA"/>
</dbReference>
<gene>
    <name evidence="2" type="ORF">L9F63_020642</name>
</gene>
<accession>A0AAD7ZR14</accession>
<name>A0AAD7ZR14_DIPPU</name>
<feature type="compositionally biased region" description="Acidic residues" evidence="1">
    <location>
        <begin position="47"/>
        <end position="64"/>
    </location>
</feature>